<organism evidence="2 3">
    <name type="scientific">Striga asiatica</name>
    <name type="common">Asiatic witchweed</name>
    <name type="synonym">Buchnera asiatica</name>
    <dbReference type="NCBI Taxonomy" id="4170"/>
    <lineage>
        <taxon>Eukaryota</taxon>
        <taxon>Viridiplantae</taxon>
        <taxon>Streptophyta</taxon>
        <taxon>Embryophyta</taxon>
        <taxon>Tracheophyta</taxon>
        <taxon>Spermatophyta</taxon>
        <taxon>Magnoliopsida</taxon>
        <taxon>eudicotyledons</taxon>
        <taxon>Gunneridae</taxon>
        <taxon>Pentapetalae</taxon>
        <taxon>asterids</taxon>
        <taxon>lamiids</taxon>
        <taxon>Lamiales</taxon>
        <taxon>Orobanchaceae</taxon>
        <taxon>Buchnereae</taxon>
        <taxon>Striga</taxon>
    </lineage>
</organism>
<keyword evidence="1" id="KW-0812">Transmembrane</keyword>
<dbReference type="OrthoDB" id="1627728at2759"/>
<gene>
    <name evidence="2" type="ORF">STAS_00524</name>
</gene>
<keyword evidence="1" id="KW-1133">Transmembrane helix</keyword>
<protein>
    <submittedName>
        <fullName evidence="2">Oxidoreductases</fullName>
    </submittedName>
</protein>
<name>A0A5A7NWR8_STRAF</name>
<dbReference type="EMBL" id="BKCP01000001">
    <property type="protein sequence ID" value="GER24969.1"/>
    <property type="molecule type" value="Genomic_DNA"/>
</dbReference>
<feature type="transmembrane region" description="Helical" evidence="1">
    <location>
        <begin position="116"/>
        <end position="135"/>
    </location>
</feature>
<dbReference type="AlphaFoldDB" id="A0A5A7NWR8"/>
<evidence type="ECO:0000313" key="2">
    <source>
        <dbReference type="EMBL" id="GER24969.1"/>
    </source>
</evidence>
<reference evidence="3" key="1">
    <citation type="journal article" date="2019" name="Curr. Biol.">
        <title>Genome Sequence of Striga asiatica Provides Insight into the Evolution of Plant Parasitism.</title>
        <authorList>
            <person name="Yoshida S."/>
            <person name="Kim S."/>
            <person name="Wafula E.K."/>
            <person name="Tanskanen J."/>
            <person name="Kim Y.M."/>
            <person name="Honaas L."/>
            <person name="Yang Z."/>
            <person name="Spallek T."/>
            <person name="Conn C.E."/>
            <person name="Ichihashi Y."/>
            <person name="Cheong K."/>
            <person name="Cui S."/>
            <person name="Der J.P."/>
            <person name="Gundlach H."/>
            <person name="Jiao Y."/>
            <person name="Hori C."/>
            <person name="Ishida J.K."/>
            <person name="Kasahara H."/>
            <person name="Kiba T."/>
            <person name="Kim M.S."/>
            <person name="Koo N."/>
            <person name="Laohavisit A."/>
            <person name="Lee Y.H."/>
            <person name="Lumba S."/>
            <person name="McCourt P."/>
            <person name="Mortimer J.C."/>
            <person name="Mutuku J.M."/>
            <person name="Nomura T."/>
            <person name="Sasaki-Sekimoto Y."/>
            <person name="Seto Y."/>
            <person name="Wang Y."/>
            <person name="Wakatake T."/>
            <person name="Sakakibara H."/>
            <person name="Demura T."/>
            <person name="Yamaguchi S."/>
            <person name="Yoneyama K."/>
            <person name="Manabe R.I."/>
            <person name="Nelson D.C."/>
            <person name="Schulman A.H."/>
            <person name="Timko M.P."/>
            <person name="dePamphilis C.W."/>
            <person name="Choi D."/>
            <person name="Shirasu K."/>
        </authorList>
    </citation>
    <scope>NUCLEOTIDE SEQUENCE [LARGE SCALE GENOMIC DNA]</scope>
    <source>
        <strain evidence="3">cv. UVA1</strain>
    </source>
</reference>
<comment type="caution">
    <text evidence="2">The sequence shown here is derived from an EMBL/GenBank/DDBJ whole genome shotgun (WGS) entry which is preliminary data.</text>
</comment>
<evidence type="ECO:0000256" key="1">
    <source>
        <dbReference type="SAM" id="Phobius"/>
    </source>
</evidence>
<accession>A0A5A7NWR8</accession>
<dbReference type="Proteomes" id="UP000325081">
    <property type="component" value="Unassembled WGS sequence"/>
</dbReference>
<proteinExistence type="predicted"/>
<sequence>MPIMRRNISNPKRTNAFASCKPMSRSTQPRITRGSFENVPLLGSNVGASMAVKGGGESPGSCSINIYINNDFQGINNSILVDSDVKIGDPGVRLCLEGLQLDRGFHMVRRNKSYDYWVVLVGFVVMVISFSAYLLCD</sequence>
<keyword evidence="1" id="KW-0472">Membrane</keyword>
<keyword evidence="3" id="KW-1185">Reference proteome</keyword>
<evidence type="ECO:0000313" key="3">
    <source>
        <dbReference type="Proteomes" id="UP000325081"/>
    </source>
</evidence>